<name>A0A543PZT1_ACITH</name>
<evidence type="ECO:0000313" key="2">
    <source>
        <dbReference type="Proteomes" id="UP000315403"/>
    </source>
</evidence>
<dbReference type="AlphaFoldDB" id="A0A543PZT1"/>
<comment type="caution">
    <text evidence="1">The sequence shown here is derived from an EMBL/GenBank/DDBJ whole genome shotgun (WGS) entry which is preliminary data.</text>
</comment>
<accession>A0A543PZT1</accession>
<dbReference type="EMBL" id="SZUV01000003">
    <property type="protein sequence ID" value="TQN49586.1"/>
    <property type="molecule type" value="Genomic_DNA"/>
</dbReference>
<proteinExistence type="predicted"/>
<sequence length="198" mass="22258">MENMSVDSVQNIQNQSQASICTDMDESLGFKSLFEGLAEGQGKMLRIWLDMEAKQRKLKNKNVRKILRLSKPEYQILMRGGTRVRSLSAGVFARVADWLGIPIVAVLSASGITNVDERREAVNRGIVIDWALDKMARDPVWGKLLPACAYLAEERVKETIARLYQEITGDQVVPDPKDWDQILDEVIGMMLNHGVTVN</sequence>
<protein>
    <submittedName>
        <fullName evidence="1">Uncharacterized protein</fullName>
    </submittedName>
</protein>
<gene>
    <name evidence="1" type="ORF">DLNHIDIE_02993</name>
</gene>
<reference evidence="1 2" key="1">
    <citation type="submission" date="2019-03" db="EMBL/GenBank/DDBJ databases">
        <title>New insights into Acidothiobacillus thiooxidans sulfur metabolism through coupled gene expression, solution geochemistry, microscopy and spectroscopy analyses.</title>
        <authorList>
            <person name="Camacho D."/>
            <person name="Frazao R."/>
            <person name="Fouillen A."/>
            <person name="Nanci A."/>
            <person name="Lang B.F."/>
            <person name="Apte S.C."/>
            <person name="Baron C."/>
            <person name="Warren L.A."/>
        </authorList>
    </citation>
    <scope>NUCLEOTIDE SEQUENCE [LARGE SCALE GENOMIC DNA]</scope>
    <source>
        <strain evidence="1 2">ATCC 19377</strain>
    </source>
</reference>
<evidence type="ECO:0000313" key="1">
    <source>
        <dbReference type="EMBL" id="TQN49586.1"/>
    </source>
</evidence>
<dbReference type="Proteomes" id="UP000315403">
    <property type="component" value="Unassembled WGS sequence"/>
</dbReference>
<organism evidence="1 2">
    <name type="scientific">Acidithiobacillus thiooxidans ATCC 19377</name>
    <dbReference type="NCBI Taxonomy" id="637390"/>
    <lineage>
        <taxon>Bacteria</taxon>
        <taxon>Pseudomonadati</taxon>
        <taxon>Pseudomonadota</taxon>
        <taxon>Acidithiobacillia</taxon>
        <taxon>Acidithiobacillales</taxon>
        <taxon>Acidithiobacillaceae</taxon>
        <taxon>Acidithiobacillus</taxon>
    </lineage>
</organism>
<dbReference type="RefSeq" id="WP_142089641.1">
    <property type="nucleotide sequence ID" value="NZ_SZUV01000003.1"/>
</dbReference>